<sequence length="81" mass="8952">MSTTLSVRVEPEVKARLDALADATQRSRSFLAAEAIREYVEINEWQLQEIQNAVAEADAGDFASEDELASLARKWRVDAGA</sequence>
<dbReference type="PANTHER" id="PTHR40688:SF2">
    <property type="entry name" value="RIBBON-HELIX-HELIX PROTEIN COPG DOMAIN-CONTAINING PROTEIN"/>
    <property type="match status" value="1"/>
</dbReference>
<gene>
    <name evidence="2" type="ORF">C667_13905</name>
</gene>
<evidence type="ECO:0000259" key="1">
    <source>
        <dbReference type="Pfam" id="PF01402"/>
    </source>
</evidence>
<dbReference type="InterPro" id="IPR010985">
    <property type="entry name" value="Ribbon_hlx_hlx"/>
</dbReference>
<dbReference type="InterPro" id="IPR052991">
    <property type="entry name" value="Non-func_TypeII_TA_Antitoxin"/>
</dbReference>
<dbReference type="Pfam" id="PF01402">
    <property type="entry name" value="RHH_1"/>
    <property type="match status" value="1"/>
</dbReference>
<dbReference type="GO" id="GO:0006355">
    <property type="term" value="P:regulation of DNA-templated transcription"/>
    <property type="evidence" value="ECO:0007669"/>
    <property type="project" value="InterPro"/>
</dbReference>
<dbReference type="EMBL" id="AMXF01000107">
    <property type="protein sequence ID" value="ENO96445.1"/>
    <property type="molecule type" value="Genomic_DNA"/>
</dbReference>
<reference evidence="2 3" key="1">
    <citation type="submission" date="2012-09" db="EMBL/GenBank/DDBJ databases">
        <title>Draft Genome Sequences of 6 Strains from Genus Thauera.</title>
        <authorList>
            <person name="Liu B."/>
            <person name="Shapleigh J.P."/>
            <person name="Frostegard A.H."/>
        </authorList>
    </citation>
    <scope>NUCLEOTIDE SEQUENCE [LARGE SCALE GENOMIC DNA]</scope>
    <source>
        <strain evidence="2 3">B4P</strain>
    </source>
</reference>
<name>N6YY01_9RHOO</name>
<dbReference type="SUPFAM" id="SSF47598">
    <property type="entry name" value="Ribbon-helix-helix"/>
    <property type="match status" value="1"/>
</dbReference>
<dbReference type="AlphaFoldDB" id="N6YY01"/>
<feature type="domain" description="Ribbon-helix-helix protein CopG" evidence="1">
    <location>
        <begin position="5"/>
        <end position="41"/>
    </location>
</feature>
<dbReference type="OrthoDB" id="9812023at2"/>
<keyword evidence="3" id="KW-1185">Reference proteome</keyword>
<dbReference type="CDD" id="cd22233">
    <property type="entry name" value="RHH_CopAso-like"/>
    <property type="match status" value="1"/>
</dbReference>
<organism evidence="2 3">
    <name type="scientific">Thauera phenylacetica B4P</name>
    <dbReference type="NCBI Taxonomy" id="1234382"/>
    <lineage>
        <taxon>Bacteria</taxon>
        <taxon>Pseudomonadati</taxon>
        <taxon>Pseudomonadota</taxon>
        <taxon>Betaproteobacteria</taxon>
        <taxon>Rhodocyclales</taxon>
        <taxon>Zoogloeaceae</taxon>
        <taxon>Thauera</taxon>
    </lineage>
</organism>
<protein>
    <submittedName>
        <fullName evidence="2">Helix-turn-helix protein, CopG</fullName>
    </submittedName>
</protein>
<dbReference type="InterPro" id="IPR002145">
    <property type="entry name" value="CopG"/>
</dbReference>
<dbReference type="PANTHER" id="PTHR40688">
    <property type="match status" value="1"/>
</dbReference>
<dbReference type="RefSeq" id="WP_004365809.1">
    <property type="nucleotide sequence ID" value="NZ_AMXF01000107.1"/>
</dbReference>
<accession>N6YY01</accession>
<comment type="caution">
    <text evidence="2">The sequence shown here is derived from an EMBL/GenBank/DDBJ whole genome shotgun (WGS) entry which is preliminary data.</text>
</comment>
<evidence type="ECO:0000313" key="2">
    <source>
        <dbReference type="EMBL" id="ENO96445.1"/>
    </source>
</evidence>
<evidence type="ECO:0000313" key="3">
    <source>
        <dbReference type="Proteomes" id="UP000013047"/>
    </source>
</evidence>
<dbReference type="Proteomes" id="UP000013047">
    <property type="component" value="Unassembled WGS sequence"/>
</dbReference>
<proteinExistence type="predicted"/>